<evidence type="ECO:0008006" key="3">
    <source>
        <dbReference type="Google" id="ProtNLM"/>
    </source>
</evidence>
<dbReference type="Proteomes" id="UP000183508">
    <property type="component" value="Unassembled WGS sequence"/>
</dbReference>
<gene>
    <name evidence="1" type="ORF">SAMN05421543_12622</name>
</gene>
<dbReference type="EMBL" id="FPBV01000026">
    <property type="protein sequence ID" value="SFV05282.1"/>
    <property type="molecule type" value="Genomic_DNA"/>
</dbReference>
<dbReference type="Pfam" id="PF14103">
    <property type="entry name" value="DUF4276"/>
    <property type="match status" value="1"/>
</dbReference>
<dbReference type="OrthoDB" id="283783at2"/>
<organism evidence="1 2">
    <name type="scientific">Alicyclobacillus macrosporangiidus</name>
    <dbReference type="NCBI Taxonomy" id="392015"/>
    <lineage>
        <taxon>Bacteria</taxon>
        <taxon>Bacillati</taxon>
        <taxon>Bacillota</taxon>
        <taxon>Bacilli</taxon>
        <taxon>Bacillales</taxon>
        <taxon>Alicyclobacillaceae</taxon>
        <taxon>Alicyclobacillus</taxon>
    </lineage>
</organism>
<evidence type="ECO:0000313" key="1">
    <source>
        <dbReference type="EMBL" id="SFV05282.1"/>
    </source>
</evidence>
<protein>
    <recommendedName>
        <fullName evidence="3">DUF4276 family protein</fullName>
    </recommendedName>
</protein>
<dbReference type="InterPro" id="IPR025455">
    <property type="entry name" value="DUF4276"/>
</dbReference>
<name>A0A1I7L665_9BACL</name>
<dbReference type="AlphaFoldDB" id="A0A1I7L665"/>
<evidence type="ECO:0000313" key="2">
    <source>
        <dbReference type="Proteomes" id="UP000183508"/>
    </source>
</evidence>
<dbReference type="RefSeq" id="WP_074955945.1">
    <property type="nucleotide sequence ID" value="NZ_FPBV01000026.1"/>
</dbReference>
<keyword evidence="2" id="KW-1185">Reference proteome</keyword>
<accession>A0A1I7L665</accession>
<dbReference type="STRING" id="392015.SAMN05421543_12622"/>
<proteinExistence type="predicted"/>
<reference evidence="2" key="1">
    <citation type="submission" date="2016-10" db="EMBL/GenBank/DDBJ databases">
        <authorList>
            <person name="Varghese N."/>
        </authorList>
    </citation>
    <scope>NUCLEOTIDE SEQUENCE [LARGE SCALE GENOMIC DNA]</scope>
    <source>
        <strain evidence="2">DSM 17980</strain>
    </source>
</reference>
<sequence>MHLEFLVEELSAKFALEQLIPKIVGPDHTFAIRDFGSKYELMKKLESRLRGYAKMMSDWDARIVVLVDEDRQDCRALKNEIMDMAKRAGIDDKVLCRIVVEELEAWFFGDLGALRKVYPKLSASLHTQARYRNPDRIPGGTWEHLDRLLRQSGYPEGLRKTETAAMVARYMDPWKNRSTSFCAFRDGLIRITEETR</sequence>